<feature type="region of interest" description="Disordered" evidence="1">
    <location>
        <begin position="298"/>
        <end position="318"/>
    </location>
</feature>
<proteinExistence type="predicted"/>
<name>A0A485LJG1_9STRA</name>
<evidence type="ECO:0000313" key="2">
    <source>
        <dbReference type="EMBL" id="KAF0686306.1"/>
    </source>
</evidence>
<reference evidence="2" key="2">
    <citation type="submission" date="2019-06" db="EMBL/GenBank/DDBJ databases">
        <title>Genomics analysis of Aphanomyces spp. identifies a new class of oomycete effector associated with host adaptation.</title>
        <authorList>
            <person name="Gaulin E."/>
        </authorList>
    </citation>
    <scope>NUCLEOTIDE SEQUENCE</scope>
    <source>
        <strain evidence="2">CBS 578.67</strain>
    </source>
</reference>
<dbReference type="AlphaFoldDB" id="A0A485LJG1"/>
<gene>
    <name evidence="3" type="primary">Aste57867_21912</name>
    <name evidence="2" type="ORF">As57867_021843</name>
    <name evidence="3" type="ORF">ASTE57867_21912</name>
</gene>
<dbReference type="Proteomes" id="UP000332933">
    <property type="component" value="Unassembled WGS sequence"/>
</dbReference>
<feature type="compositionally biased region" description="Basic residues" evidence="1">
    <location>
        <begin position="172"/>
        <end position="183"/>
    </location>
</feature>
<feature type="compositionally biased region" description="Low complexity" evidence="1">
    <location>
        <begin position="138"/>
        <end position="171"/>
    </location>
</feature>
<evidence type="ECO:0000256" key="1">
    <source>
        <dbReference type="SAM" id="MobiDB-lite"/>
    </source>
</evidence>
<feature type="compositionally biased region" description="Low complexity" evidence="1">
    <location>
        <begin position="184"/>
        <end position="204"/>
    </location>
</feature>
<sequence length="318" mass="36156">MNAQGYGRDHMEKHYAAAGATTASGAMSDSLNSPLMVQPLRTSPALSKNVYSTSQTSWDAQELHLLHKGLTQFPSERYDNITRCIKIAATIPDKSIRDVAFKIRSINISHEKNKMQESASSPQQMSMAMLQHQHHQQQQHQQHQHQLQQTQHAYQSQQQNQQNQHHQQQQHQQHHQPHHHQQHQQHQQQQQSAYHMPQQLQQQLKRQKVDNNDILEPLVPLTIKKESVSPEDVVKKALQDNAKVLENFRGNLAAGQLRNNLPLMAHFRDTVQVILKKMSAICTAVPPLPVELDLSLLSPSSADPSPPPSRGNNQDDIV</sequence>
<dbReference type="EMBL" id="VJMH01007011">
    <property type="protein sequence ID" value="KAF0686306.1"/>
    <property type="molecule type" value="Genomic_DNA"/>
</dbReference>
<dbReference type="PANTHER" id="PTHR14000:SF1">
    <property type="entry name" value="HISTONE H2A DEUBIQUITINASE (DUF3755)"/>
    <property type="match status" value="1"/>
</dbReference>
<organism evidence="3 4">
    <name type="scientific">Aphanomyces stellatus</name>
    <dbReference type="NCBI Taxonomy" id="120398"/>
    <lineage>
        <taxon>Eukaryota</taxon>
        <taxon>Sar</taxon>
        <taxon>Stramenopiles</taxon>
        <taxon>Oomycota</taxon>
        <taxon>Saprolegniomycetes</taxon>
        <taxon>Saprolegniales</taxon>
        <taxon>Verrucalvaceae</taxon>
        <taxon>Aphanomyces</taxon>
    </lineage>
</organism>
<evidence type="ECO:0000313" key="3">
    <source>
        <dbReference type="EMBL" id="VFT98580.1"/>
    </source>
</evidence>
<dbReference type="OrthoDB" id="19768at2759"/>
<feature type="region of interest" description="Disordered" evidence="1">
    <location>
        <begin position="111"/>
        <end position="206"/>
    </location>
</feature>
<dbReference type="EMBL" id="CAADRA010007037">
    <property type="protein sequence ID" value="VFT98580.1"/>
    <property type="molecule type" value="Genomic_DNA"/>
</dbReference>
<evidence type="ECO:0000313" key="4">
    <source>
        <dbReference type="Proteomes" id="UP000332933"/>
    </source>
</evidence>
<dbReference type="PANTHER" id="PTHR14000">
    <property type="entry name" value="FINGER CCCH DOMAIN PROTEIN, PUTATIVE (DUF3755)-RELATED"/>
    <property type="match status" value="1"/>
</dbReference>
<reference evidence="3 4" key="1">
    <citation type="submission" date="2019-03" db="EMBL/GenBank/DDBJ databases">
        <authorList>
            <person name="Gaulin E."/>
            <person name="Dumas B."/>
        </authorList>
    </citation>
    <scope>NUCLEOTIDE SEQUENCE [LARGE SCALE GENOMIC DNA]</scope>
    <source>
        <strain evidence="3">CBS 568.67</strain>
    </source>
</reference>
<feature type="compositionally biased region" description="Low complexity" evidence="1">
    <location>
        <begin position="116"/>
        <end position="131"/>
    </location>
</feature>
<protein>
    <submittedName>
        <fullName evidence="3">Aste57867_21912 protein</fullName>
    </submittedName>
</protein>
<keyword evidence="4" id="KW-1185">Reference proteome</keyword>
<accession>A0A485LJG1</accession>